<comment type="caution">
    <text evidence="3">The sequence shown here is derived from an EMBL/GenBank/DDBJ whole genome shotgun (WGS) entry which is preliminary data.</text>
</comment>
<gene>
    <name evidence="3" type="ORF">MB27_41805</name>
</gene>
<dbReference type="Gene3D" id="1.20.1260.10">
    <property type="match status" value="1"/>
</dbReference>
<dbReference type="EMBL" id="JRTT01000139">
    <property type="protein sequence ID" value="KHD72251.1"/>
    <property type="molecule type" value="Genomic_DNA"/>
</dbReference>
<name>A0A0A6UA00_ACTUT</name>
<evidence type="ECO:0000256" key="1">
    <source>
        <dbReference type="SAM" id="SignalP"/>
    </source>
</evidence>
<dbReference type="Proteomes" id="UP000054537">
    <property type="component" value="Unassembled WGS sequence"/>
</dbReference>
<dbReference type="Pfam" id="PF03713">
    <property type="entry name" value="DUF305"/>
    <property type="match status" value="1"/>
</dbReference>
<evidence type="ECO:0000313" key="3">
    <source>
        <dbReference type="EMBL" id="KHD72251.1"/>
    </source>
</evidence>
<dbReference type="AlphaFoldDB" id="A0A0A6UA00"/>
<dbReference type="eggNOG" id="COG3544">
    <property type="taxonomic scope" value="Bacteria"/>
</dbReference>
<evidence type="ECO:0000313" key="4">
    <source>
        <dbReference type="Proteomes" id="UP000054537"/>
    </source>
</evidence>
<keyword evidence="1" id="KW-0732">Signal</keyword>
<dbReference type="PROSITE" id="PS51257">
    <property type="entry name" value="PROKAR_LIPOPROTEIN"/>
    <property type="match status" value="1"/>
</dbReference>
<accession>A0A0A6UA00</accession>
<feature type="chain" id="PRO_5002033715" description="DUF305 domain-containing protein" evidence="1">
    <location>
        <begin position="21"/>
        <end position="177"/>
    </location>
</feature>
<reference evidence="3 4" key="1">
    <citation type="submission" date="2014-10" db="EMBL/GenBank/DDBJ databases">
        <title>Draft genome sequence of Actinoplanes utahensis NRRL 12052.</title>
        <authorList>
            <person name="Velasco-Bucheli B."/>
            <person name="del Cerro C."/>
            <person name="Hormigo D."/>
            <person name="Garcia J.L."/>
            <person name="Acebal C."/>
            <person name="Arroyo M."/>
            <person name="de la Mata I."/>
        </authorList>
    </citation>
    <scope>NUCLEOTIDE SEQUENCE [LARGE SCALE GENOMIC DNA]</scope>
    <source>
        <strain evidence="3 4">NRRL 12052</strain>
    </source>
</reference>
<dbReference type="STRING" id="1869.MB27_41805"/>
<proteinExistence type="predicted"/>
<feature type="domain" description="DUF305" evidence="2">
    <location>
        <begin position="29"/>
        <end position="173"/>
    </location>
</feature>
<dbReference type="InterPro" id="IPR012347">
    <property type="entry name" value="Ferritin-like"/>
</dbReference>
<evidence type="ECO:0000259" key="2">
    <source>
        <dbReference type="Pfam" id="PF03713"/>
    </source>
</evidence>
<keyword evidence="4" id="KW-1185">Reference proteome</keyword>
<protein>
    <recommendedName>
        <fullName evidence="2">DUF305 domain-containing protein</fullName>
    </recommendedName>
</protein>
<organism evidence="3 4">
    <name type="scientific">Actinoplanes utahensis</name>
    <dbReference type="NCBI Taxonomy" id="1869"/>
    <lineage>
        <taxon>Bacteria</taxon>
        <taxon>Bacillati</taxon>
        <taxon>Actinomycetota</taxon>
        <taxon>Actinomycetes</taxon>
        <taxon>Micromonosporales</taxon>
        <taxon>Micromonosporaceae</taxon>
        <taxon>Actinoplanes</taxon>
    </lineage>
</organism>
<sequence length="177" mass="18821">MRFVLVCLLVLLSGACGTPAADAPHNDTDVMFLQMGLAQIAEGERLAGIAEAGAGNTEIRTIAAELRTQWSAEAATMRDWLRGWGRPEAADPSAGAHAGHGDLHALREEDFQGLSGHRGADFDRAAVALLLGNLHNGMETIRMEVAGGSYPRAVDLAERMRAARQKQIQRLLALAAG</sequence>
<feature type="signal peptide" evidence="1">
    <location>
        <begin position="1"/>
        <end position="20"/>
    </location>
</feature>
<dbReference type="InterPro" id="IPR005183">
    <property type="entry name" value="DUF305_CopM-like"/>
</dbReference>